<gene>
    <name evidence="1" type="ORF">F7R15_16885</name>
</gene>
<organism evidence="1 2">
    <name type="scientific">Pseudomonas reinekei</name>
    <dbReference type="NCBI Taxonomy" id="395598"/>
    <lineage>
        <taxon>Bacteria</taxon>
        <taxon>Pseudomonadati</taxon>
        <taxon>Pseudomonadota</taxon>
        <taxon>Gammaproteobacteria</taxon>
        <taxon>Pseudomonadales</taxon>
        <taxon>Pseudomonadaceae</taxon>
        <taxon>Pseudomonas</taxon>
    </lineage>
</organism>
<dbReference type="AlphaFoldDB" id="A0A6H9RJA1"/>
<accession>A0A6H9RJA1</accession>
<evidence type="ECO:0000313" key="1">
    <source>
        <dbReference type="EMBL" id="KAB0484527.1"/>
    </source>
</evidence>
<proteinExistence type="predicted"/>
<comment type="caution">
    <text evidence="1">The sequence shown here is derived from an EMBL/GenBank/DDBJ whole genome shotgun (WGS) entry which is preliminary data.</text>
</comment>
<sequence>MIPDENCPCFTLQLAFKQENFQRGSSQEYLQRCFKVVEPGFINCRLNNILYNIVSTSIQYASDSSIVNPDFLTSVFEEQNLCNELLGFHLYGTGNHGCPPTQQQAWTGLEVAGLIFLLFSSINFRAPSFFSSELKAAEISGKTFSLSAPAARAMICNAASSSVKFSSLLMYSL</sequence>
<reference evidence="1 2" key="1">
    <citation type="submission" date="2019-09" db="EMBL/GenBank/DDBJ databases">
        <title>Draft genome sequences of 48 bacterial type strains from the CCUG.</title>
        <authorList>
            <person name="Tunovic T."/>
            <person name="Pineiro-Iglesias B."/>
            <person name="Unosson C."/>
            <person name="Inganas E."/>
            <person name="Ohlen M."/>
            <person name="Cardew S."/>
            <person name="Jensie-Markopoulos S."/>
            <person name="Salva-Serra F."/>
            <person name="Jaen-Luchoro D."/>
            <person name="Karlsson R."/>
            <person name="Svensson-Stadler L."/>
            <person name="Chun J."/>
            <person name="Moore E."/>
        </authorList>
    </citation>
    <scope>NUCLEOTIDE SEQUENCE [LARGE SCALE GENOMIC DNA]</scope>
    <source>
        <strain evidence="1 2">CCUG 53116</strain>
    </source>
</reference>
<dbReference type="RefSeq" id="WP_139315776.1">
    <property type="nucleotide sequence ID" value="NZ_LT629709.1"/>
</dbReference>
<name>A0A6H9RJA1_PSERE</name>
<protein>
    <submittedName>
        <fullName evidence="1">Uncharacterized protein</fullName>
    </submittedName>
</protein>
<evidence type="ECO:0000313" key="2">
    <source>
        <dbReference type="Proteomes" id="UP000460142"/>
    </source>
</evidence>
<dbReference type="Proteomes" id="UP000460142">
    <property type="component" value="Unassembled WGS sequence"/>
</dbReference>
<dbReference type="EMBL" id="VZPS01000010">
    <property type="protein sequence ID" value="KAB0484527.1"/>
    <property type="molecule type" value="Genomic_DNA"/>
</dbReference>